<evidence type="ECO:0000256" key="10">
    <source>
        <dbReference type="ARBA" id="ARBA00023136"/>
    </source>
</evidence>
<feature type="chain" id="PRO_5041708151" description="Frizzled-4" evidence="17">
    <location>
        <begin position="16"/>
        <end position="673"/>
    </location>
</feature>
<dbReference type="InterPro" id="IPR017981">
    <property type="entry name" value="GPCR_2-like_7TM"/>
</dbReference>
<feature type="transmembrane region" description="Helical" evidence="16">
    <location>
        <begin position="226"/>
        <end position="248"/>
    </location>
</feature>
<keyword evidence="6 16" id="KW-0812">Transmembrane</keyword>
<dbReference type="PRINTS" id="PR00489">
    <property type="entry name" value="FRIZZLED"/>
</dbReference>
<dbReference type="CDD" id="cd07448">
    <property type="entry name" value="CRD_FZ4"/>
    <property type="match status" value="1"/>
</dbReference>
<feature type="signal peptide" evidence="17">
    <location>
        <begin position="1"/>
        <end position="15"/>
    </location>
</feature>
<feature type="domain" description="FZ" evidence="18">
    <location>
        <begin position="24"/>
        <end position="140"/>
    </location>
</feature>
<dbReference type="AlphaFoldDB" id="A0AA88HX13"/>
<dbReference type="Pfam" id="PF01392">
    <property type="entry name" value="Fz"/>
    <property type="match status" value="1"/>
</dbReference>
<evidence type="ECO:0000256" key="7">
    <source>
        <dbReference type="ARBA" id="ARBA00022729"/>
    </source>
</evidence>
<evidence type="ECO:0000256" key="11">
    <source>
        <dbReference type="ARBA" id="ARBA00023157"/>
    </source>
</evidence>
<dbReference type="GO" id="GO:0035567">
    <property type="term" value="P:non-canonical Wnt signaling pathway"/>
    <property type="evidence" value="ECO:0007669"/>
    <property type="project" value="TreeGrafter"/>
</dbReference>
<dbReference type="Pfam" id="PF01534">
    <property type="entry name" value="Frizzled"/>
    <property type="match status" value="1"/>
</dbReference>
<accession>A0AA88HX13</accession>
<evidence type="ECO:0000256" key="16">
    <source>
        <dbReference type="SAM" id="Phobius"/>
    </source>
</evidence>
<comment type="subcellular location">
    <subcellularLocation>
        <location evidence="1">Membrane</location>
        <topology evidence="1">Multi-pass membrane protein</topology>
    </subcellularLocation>
</comment>
<dbReference type="Gene3D" id="1.20.1070.10">
    <property type="entry name" value="Rhodopsin 7-helix transmembrane proteins"/>
    <property type="match status" value="1"/>
</dbReference>
<name>A0AA88HX13_ARTSF</name>
<dbReference type="SUPFAM" id="SSF63501">
    <property type="entry name" value="Frizzled cysteine-rich domain"/>
    <property type="match status" value="1"/>
</dbReference>
<dbReference type="PANTHER" id="PTHR11309">
    <property type="entry name" value="FRIZZLED"/>
    <property type="match status" value="1"/>
</dbReference>
<keyword evidence="8 16" id="KW-1133">Transmembrane helix</keyword>
<organism evidence="20 21">
    <name type="scientific">Artemia franciscana</name>
    <name type="common">Brine shrimp</name>
    <name type="synonym">Artemia sanfranciscana</name>
    <dbReference type="NCBI Taxonomy" id="6661"/>
    <lineage>
        <taxon>Eukaryota</taxon>
        <taxon>Metazoa</taxon>
        <taxon>Ecdysozoa</taxon>
        <taxon>Arthropoda</taxon>
        <taxon>Crustacea</taxon>
        <taxon>Branchiopoda</taxon>
        <taxon>Anostraca</taxon>
        <taxon>Artemiidae</taxon>
        <taxon>Artemia</taxon>
    </lineage>
</organism>
<proteinExistence type="inferred from homology"/>
<dbReference type="InterPro" id="IPR020067">
    <property type="entry name" value="Frizzled_dom"/>
</dbReference>
<keyword evidence="14" id="KW-0807">Transducer</keyword>
<dbReference type="InterPro" id="IPR041765">
    <property type="entry name" value="FZ4_CRD"/>
</dbReference>
<evidence type="ECO:0000256" key="8">
    <source>
        <dbReference type="ARBA" id="ARBA00022989"/>
    </source>
</evidence>
<keyword evidence="12" id="KW-0675">Receptor</keyword>
<dbReference type="InterPro" id="IPR036790">
    <property type="entry name" value="Frizzled_dom_sf"/>
</dbReference>
<evidence type="ECO:0000256" key="13">
    <source>
        <dbReference type="ARBA" id="ARBA00023180"/>
    </source>
</evidence>
<evidence type="ECO:0000256" key="17">
    <source>
        <dbReference type="SAM" id="SignalP"/>
    </source>
</evidence>
<feature type="disulfide bond" evidence="15">
    <location>
        <begin position="32"/>
        <end position="78"/>
    </location>
</feature>
<keyword evidence="4" id="KW-0217">Developmental protein</keyword>
<dbReference type="SMART" id="SM01330">
    <property type="entry name" value="Frizzled"/>
    <property type="match status" value="1"/>
</dbReference>
<keyword evidence="5" id="KW-0879">Wnt signaling pathway</keyword>
<feature type="transmembrane region" description="Helical" evidence="16">
    <location>
        <begin position="357"/>
        <end position="378"/>
    </location>
</feature>
<feature type="disulfide bond" evidence="15">
    <location>
        <begin position="96"/>
        <end position="137"/>
    </location>
</feature>
<dbReference type="SMART" id="SM00063">
    <property type="entry name" value="FRI"/>
    <property type="match status" value="1"/>
</dbReference>
<dbReference type="PROSITE" id="PS50261">
    <property type="entry name" value="G_PROTEIN_RECEP_F2_4"/>
    <property type="match status" value="1"/>
</dbReference>
<dbReference type="PROSITE" id="PS50038">
    <property type="entry name" value="FZ"/>
    <property type="match status" value="1"/>
</dbReference>
<evidence type="ECO:0000313" key="20">
    <source>
        <dbReference type="EMBL" id="KAK2716658.1"/>
    </source>
</evidence>
<feature type="transmembrane region" description="Helical" evidence="16">
    <location>
        <begin position="398"/>
        <end position="421"/>
    </location>
</feature>
<evidence type="ECO:0000256" key="6">
    <source>
        <dbReference type="ARBA" id="ARBA00022692"/>
    </source>
</evidence>
<evidence type="ECO:0000256" key="3">
    <source>
        <dbReference type="ARBA" id="ARBA00018149"/>
    </source>
</evidence>
<evidence type="ECO:0000256" key="4">
    <source>
        <dbReference type="ARBA" id="ARBA00022473"/>
    </source>
</evidence>
<evidence type="ECO:0000256" key="2">
    <source>
        <dbReference type="ARBA" id="ARBA00008077"/>
    </source>
</evidence>
<dbReference type="FunFam" id="1.10.2000.10:FF:000008">
    <property type="entry name" value="Frizzled receptor 4"/>
    <property type="match status" value="1"/>
</dbReference>
<evidence type="ECO:0000313" key="21">
    <source>
        <dbReference type="Proteomes" id="UP001187531"/>
    </source>
</evidence>
<keyword evidence="9" id="KW-0297">G-protein coupled receptor</keyword>
<evidence type="ECO:0000256" key="15">
    <source>
        <dbReference type="PROSITE-ProRule" id="PRU00090"/>
    </source>
</evidence>
<dbReference type="InterPro" id="IPR015526">
    <property type="entry name" value="Frizzled/SFRP"/>
</dbReference>
<evidence type="ECO:0000256" key="5">
    <source>
        <dbReference type="ARBA" id="ARBA00022687"/>
    </source>
</evidence>
<dbReference type="GO" id="GO:0060070">
    <property type="term" value="P:canonical Wnt signaling pathway"/>
    <property type="evidence" value="ECO:0007669"/>
    <property type="project" value="TreeGrafter"/>
</dbReference>
<keyword evidence="10 16" id="KW-0472">Membrane</keyword>
<feature type="transmembrane region" description="Helical" evidence="16">
    <location>
        <begin position="514"/>
        <end position="533"/>
    </location>
</feature>
<dbReference type="Proteomes" id="UP001187531">
    <property type="component" value="Unassembled WGS sequence"/>
</dbReference>
<feature type="disulfide bond" evidence="15">
    <location>
        <begin position="69"/>
        <end position="107"/>
    </location>
</feature>
<keyword evidence="21" id="KW-1185">Reference proteome</keyword>
<gene>
    <name evidence="20" type="ORF">QYM36_006964</name>
</gene>
<keyword evidence="7 17" id="KW-0732">Signal</keyword>
<feature type="transmembrane region" description="Helical" evidence="16">
    <location>
        <begin position="309"/>
        <end position="336"/>
    </location>
</feature>
<reference evidence="20" key="1">
    <citation type="submission" date="2023-07" db="EMBL/GenBank/DDBJ databases">
        <title>Chromosome-level genome assembly of Artemia franciscana.</title>
        <authorList>
            <person name="Jo E."/>
        </authorList>
    </citation>
    <scope>NUCLEOTIDE SEQUENCE</scope>
    <source>
        <tissue evidence="20">Whole body</tissue>
    </source>
</reference>
<comment type="similarity">
    <text evidence="2">Belongs to the G-protein coupled receptor Fz/Smo family.</text>
</comment>
<comment type="caution">
    <text evidence="20">The sequence shown here is derived from an EMBL/GenBank/DDBJ whole genome shotgun (WGS) entry which is preliminary data.</text>
</comment>
<dbReference type="InterPro" id="IPR000539">
    <property type="entry name" value="Frizzled/Smoothened_7TM"/>
</dbReference>
<evidence type="ECO:0000256" key="9">
    <source>
        <dbReference type="ARBA" id="ARBA00023040"/>
    </source>
</evidence>
<dbReference type="Gene3D" id="1.10.2000.10">
    <property type="entry name" value="Frizzled cysteine-rich domain"/>
    <property type="match status" value="1"/>
</dbReference>
<sequence length="673" mass="75634">MEPLLFIFLASFATGYELEVYRACEPIKIDTCKGIGYNVTSMPNLVGHDLQKDAEMQLNTFTALIQYGCSSQLQFFLCSVYAPMCNEKVSTPIGPCRSLCESVKNRCQPVLQEFGFPWPSALDCSKFPPENNLQHMCMDGPGEDTAPLPLSPVYPGRNPVVMGVGVVANPKKDIYPKNTFTESPEKPCSKYRNPDKFVYINRTGRCAQHCDADILFGKEDKAFAEVWFTVWSFLCFSSSLFTVVTYLIDGSKFRYPERPLFFMAMCYTLASVGYGIRLLGGRSDISCHIEPQHGINILTQEGLDQSNCAIVFLMTYFFGMASCAWWLVMNFIWHLVERKPGQKTYTHNVIQRYSSGLHLVAWGIPAAQTITLLVMMVVDADELTGMCFVGNQSSDTLLRFVIIPELIYLVIGAGFMASGLLSACSSTPNHTALVQVPAPQRGHSLHIPVQQPDTETAQSSKRLCIFSVLFFVPMVEVAKFLGVHIDSCLSFATHVSYVRAIILRQVSIINRVNYFLPLDILVTLYYSFIYPYISYCGSVWGNTYPSVTNKLKSAQNRAVKAVFRLPRLYPTKDLYSNFGIIPFEQIIKKLNLSLAYSAYHKNLPPHLLTYFNSNNSEGHCLRSSNRSFIVPRCISSSAQRSPIYKSIIQWNVIPSSVELSTSFRTLYNNVLKS</sequence>
<feature type="transmembrane region" description="Helical" evidence="16">
    <location>
        <begin position="260"/>
        <end position="276"/>
    </location>
</feature>
<dbReference type="GO" id="GO:0005615">
    <property type="term" value="C:extracellular space"/>
    <property type="evidence" value="ECO:0007669"/>
    <property type="project" value="TreeGrafter"/>
</dbReference>
<feature type="disulfide bond" evidence="15">
    <location>
        <begin position="24"/>
        <end position="85"/>
    </location>
</feature>
<evidence type="ECO:0000256" key="1">
    <source>
        <dbReference type="ARBA" id="ARBA00004141"/>
    </source>
</evidence>
<feature type="disulfide bond" evidence="15">
    <location>
        <begin position="100"/>
        <end position="124"/>
    </location>
</feature>
<keyword evidence="11 15" id="KW-1015">Disulfide bond</keyword>
<feature type="domain" description="G-protein coupled receptors family 2 profile 2" evidence="19">
    <location>
        <begin position="224"/>
        <end position="420"/>
    </location>
</feature>
<evidence type="ECO:0000256" key="12">
    <source>
        <dbReference type="ARBA" id="ARBA00023170"/>
    </source>
</evidence>
<dbReference type="EMBL" id="JAVRJZ010000011">
    <property type="protein sequence ID" value="KAK2716658.1"/>
    <property type="molecule type" value="Genomic_DNA"/>
</dbReference>
<evidence type="ECO:0000256" key="14">
    <source>
        <dbReference type="ARBA" id="ARBA00023224"/>
    </source>
</evidence>
<protein>
    <recommendedName>
        <fullName evidence="3">Frizzled-4</fullName>
    </recommendedName>
</protein>
<keyword evidence="13" id="KW-0325">Glycoprotein</keyword>
<evidence type="ECO:0000259" key="18">
    <source>
        <dbReference type="PROSITE" id="PS50038"/>
    </source>
</evidence>
<evidence type="ECO:0000259" key="19">
    <source>
        <dbReference type="PROSITE" id="PS50261"/>
    </source>
</evidence>
<dbReference type="GO" id="GO:0016020">
    <property type="term" value="C:membrane"/>
    <property type="evidence" value="ECO:0007669"/>
    <property type="project" value="UniProtKB-SubCell"/>
</dbReference>
<dbReference type="PANTHER" id="PTHR11309:SF99">
    <property type="entry name" value="FRIZZLED-4"/>
    <property type="match status" value="1"/>
</dbReference>
<dbReference type="GO" id="GO:0004930">
    <property type="term" value="F:G protein-coupled receptor activity"/>
    <property type="evidence" value="ECO:0007669"/>
    <property type="project" value="UniProtKB-KW"/>
</dbReference>
<dbReference type="GO" id="GO:0017147">
    <property type="term" value="F:Wnt-protein binding"/>
    <property type="evidence" value="ECO:0007669"/>
    <property type="project" value="TreeGrafter"/>
</dbReference>